<evidence type="ECO:0000256" key="3">
    <source>
        <dbReference type="ARBA" id="ARBA00022801"/>
    </source>
</evidence>
<feature type="domain" description="Peptidase S8/S53" evidence="8">
    <location>
        <begin position="113"/>
        <end position="304"/>
    </location>
</feature>
<dbReference type="Gene3D" id="3.40.50.200">
    <property type="entry name" value="Peptidase S8/S53 domain"/>
    <property type="match status" value="1"/>
</dbReference>
<reference evidence="9 10" key="1">
    <citation type="submission" date="2020-08" db="EMBL/GenBank/DDBJ databases">
        <title>Genome public.</title>
        <authorList>
            <person name="Liu C."/>
            <person name="Sun Q."/>
        </authorList>
    </citation>
    <scope>NUCLEOTIDE SEQUENCE [LARGE SCALE GENOMIC DNA]</scope>
    <source>
        <strain evidence="9 10">BX17</strain>
    </source>
</reference>
<dbReference type="InterPro" id="IPR017310">
    <property type="entry name" value="Pept_S8A_subtilisin_clostridia"/>
</dbReference>
<keyword evidence="4 6" id="KW-0720">Serine protease</keyword>
<dbReference type="InterPro" id="IPR036852">
    <property type="entry name" value="Peptidase_S8/S53_dom_sf"/>
</dbReference>
<dbReference type="InterPro" id="IPR034045">
    <property type="entry name" value="Pep_S8_CspA-like"/>
</dbReference>
<evidence type="ECO:0000313" key="10">
    <source>
        <dbReference type="Proteomes" id="UP000652847"/>
    </source>
</evidence>
<keyword evidence="2 6" id="KW-0645">Protease</keyword>
<evidence type="ECO:0000256" key="5">
    <source>
        <dbReference type="PIRSR" id="PIRSR615500-1"/>
    </source>
</evidence>
<feature type="region of interest" description="Disordered" evidence="7">
    <location>
        <begin position="1"/>
        <end position="24"/>
    </location>
</feature>
<comment type="caution">
    <text evidence="9">The sequence shown here is derived from an EMBL/GenBank/DDBJ whole genome shotgun (WGS) entry which is preliminary data.</text>
</comment>
<accession>A0A8I0DRP2</accession>
<dbReference type="PROSITE" id="PS00136">
    <property type="entry name" value="SUBTILASE_ASP"/>
    <property type="match status" value="1"/>
</dbReference>
<dbReference type="InterPro" id="IPR023827">
    <property type="entry name" value="Peptidase_S8_Asp-AS"/>
</dbReference>
<dbReference type="PROSITE" id="PS51892">
    <property type="entry name" value="SUBTILASE"/>
    <property type="match status" value="1"/>
</dbReference>
<comment type="similarity">
    <text evidence="1 6">Belongs to the peptidase S8 family.</text>
</comment>
<dbReference type="EMBL" id="JACOOT010000031">
    <property type="protein sequence ID" value="MBC5652040.1"/>
    <property type="molecule type" value="Genomic_DNA"/>
</dbReference>
<proteinExistence type="inferred from homology"/>
<dbReference type="CDD" id="cd07478">
    <property type="entry name" value="Peptidases_S8_CspA-like"/>
    <property type="match status" value="1"/>
</dbReference>
<keyword evidence="3 6" id="KW-0378">Hydrolase</keyword>
<evidence type="ECO:0000256" key="7">
    <source>
        <dbReference type="SAM" id="MobiDB-lite"/>
    </source>
</evidence>
<dbReference type="AlphaFoldDB" id="A0A8I0DRP2"/>
<dbReference type="PRINTS" id="PR00723">
    <property type="entry name" value="SUBTILISIN"/>
</dbReference>
<dbReference type="Gene3D" id="2.60.120.1290">
    <property type="match status" value="1"/>
</dbReference>
<dbReference type="InterPro" id="IPR015500">
    <property type="entry name" value="Peptidase_S8_subtilisin-rel"/>
</dbReference>
<feature type="domain" description="Peptidase S8/S53" evidence="8">
    <location>
        <begin position="445"/>
        <end position="565"/>
    </location>
</feature>
<evidence type="ECO:0000256" key="4">
    <source>
        <dbReference type="ARBA" id="ARBA00022825"/>
    </source>
</evidence>
<organism evidence="9 10">
    <name type="scientific">Blautia segnis</name>
    <dbReference type="NCBI Taxonomy" id="2763030"/>
    <lineage>
        <taxon>Bacteria</taxon>
        <taxon>Bacillati</taxon>
        <taxon>Bacillota</taxon>
        <taxon>Clostridia</taxon>
        <taxon>Lachnospirales</taxon>
        <taxon>Lachnospiraceae</taxon>
        <taxon>Blautia</taxon>
    </lineage>
</organism>
<feature type="active site" description="Charge relay system" evidence="5 6">
    <location>
        <position position="187"/>
    </location>
</feature>
<dbReference type="PIRSF" id="PIRSF037894">
    <property type="entry name" value="Subtilisin_rel_CspABC"/>
    <property type="match status" value="1"/>
</dbReference>
<dbReference type="GO" id="GO:0006508">
    <property type="term" value="P:proteolysis"/>
    <property type="evidence" value="ECO:0007669"/>
    <property type="project" value="UniProtKB-KW"/>
</dbReference>
<feature type="active site" description="Charge relay system" evidence="5 6">
    <location>
        <position position="510"/>
    </location>
</feature>
<dbReference type="Pfam" id="PF00082">
    <property type="entry name" value="Peptidase_S8"/>
    <property type="match status" value="2"/>
</dbReference>
<evidence type="ECO:0000313" key="9">
    <source>
        <dbReference type="EMBL" id="MBC5652040.1"/>
    </source>
</evidence>
<evidence type="ECO:0000256" key="6">
    <source>
        <dbReference type="PROSITE-ProRule" id="PRU01240"/>
    </source>
</evidence>
<name>A0A8I0DRP2_9FIRM</name>
<dbReference type="PANTHER" id="PTHR43806:SF11">
    <property type="entry name" value="CEREVISIN-RELATED"/>
    <property type="match status" value="1"/>
</dbReference>
<evidence type="ECO:0000256" key="2">
    <source>
        <dbReference type="ARBA" id="ARBA00022670"/>
    </source>
</evidence>
<dbReference type="Proteomes" id="UP000652847">
    <property type="component" value="Unassembled WGS sequence"/>
</dbReference>
<evidence type="ECO:0000256" key="1">
    <source>
        <dbReference type="ARBA" id="ARBA00011073"/>
    </source>
</evidence>
<gene>
    <name evidence="9" type="ORF">H8S54_13205</name>
</gene>
<dbReference type="SUPFAM" id="SSF52743">
    <property type="entry name" value="Subtilisin-like"/>
    <property type="match status" value="1"/>
</dbReference>
<sequence>MQKSPEYADTVGIQEEGTRPDASPAQNELYADFIVKYMGNFQEDLGDVPGLSFQKINSIYGVVYAPLTEVGNLNINTYSYSFIPKCYTYMDLGSLGASGITRLQEHPYLQLKGQGTAIAVIDSGIDYRNPLFQNEMGSRILCIWDQTLDGDGREVPYGKVFWKSDIDRALASENPLDLVPSLDTNGHGTRMAAIAAGNYAPEEGFCGAAPEAMLIIVKVKQAKKYLREFYLFPSQAELFQENDIMMGMDFAVRMANERKLPLSVCLGIGSSQGAHIGKNPLSTYVDYTSAYSLISVSVAAGNEGSARHHYTGRLSERENQAGADLRVGNKEPGFTMEFWGEPPEIYNLSLQSPTGEILDISSSLGDVPQELSFVFVETRVEVDYVSIERQTGYTLVYFRFIQPAPGIWRIFVRGRDNQNVSFHMWLPVQGLISEETYFLEPSPYNTVTAPGDSLESITVTAYQYRDNSLYVQASRGFMPDGNVVPQVAAPGVQIKVPQLNGLYGYASGTSLSAAQTAGTAALLFEWAVIRGNRPFFTGSSVKNYLTRGAKREDRLQYPNRDWGFGRLDLYHTFELLT</sequence>
<dbReference type="InterPro" id="IPR000209">
    <property type="entry name" value="Peptidase_S8/S53_dom"/>
</dbReference>
<keyword evidence="10" id="KW-1185">Reference proteome</keyword>
<dbReference type="PANTHER" id="PTHR43806">
    <property type="entry name" value="PEPTIDASE S8"/>
    <property type="match status" value="1"/>
</dbReference>
<feature type="active site" description="Charge relay system" evidence="5 6">
    <location>
        <position position="122"/>
    </location>
</feature>
<dbReference type="InterPro" id="IPR050131">
    <property type="entry name" value="Peptidase_S8_subtilisin-like"/>
</dbReference>
<protein>
    <submittedName>
        <fullName evidence="9">S8 family peptidase</fullName>
    </submittedName>
</protein>
<evidence type="ECO:0000259" key="8">
    <source>
        <dbReference type="Pfam" id="PF00082"/>
    </source>
</evidence>
<dbReference type="GO" id="GO:0004252">
    <property type="term" value="F:serine-type endopeptidase activity"/>
    <property type="evidence" value="ECO:0007669"/>
    <property type="project" value="UniProtKB-UniRule"/>
</dbReference>
<dbReference type="RefSeq" id="WP_186901635.1">
    <property type="nucleotide sequence ID" value="NZ_JACOOT010000031.1"/>
</dbReference>